<evidence type="ECO:0008006" key="3">
    <source>
        <dbReference type="Google" id="ProtNLM"/>
    </source>
</evidence>
<accession>A0A0G0I135</accession>
<comment type="caution">
    <text evidence="1">The sequence shown here is derived from an EMBL/GenBank/DDBJ whole genome shotgun (WGS) entry which is preliminary data.</text>
</comment>
<evidence type="ECO:0000313" key="1">
    <source>
        <dbReference type="EMBL" id="KKQ17979.1"/>
    </source>
</evidence>
<name>A0A0G0I135_9BACT</name>
<dbReference type="Proteomes" id="UP000034508">
    <property type="component" value="Unassembled WGS sequence"/>
</dbReference>
<evidence type="ECO:0000313" key="2">
    <source>
        <dbReference type="Proteomes" id="UP000034508"/>
    </source>
</evidence>
<reference evidence="1 2" key="1">
    <citation type="journal article" date="2015" name="Nature">
        <title>rRNA introns, odd ribosomes, and small enigmatic genomes across a large radiation of phyla.</title>
        <authorList>
            <person name="Brown C.T."/>
            <person name="Hug L.A."/>
            <person name="Thomas B.C."/>
            <person name="Sharon I."/>
            <person name="Castelle C.J."/>
            <person name="Singh A."/>
            <person name="Wilkins M.J."/>
            <person name="Williams K.H."/>
            <person name="Banfield J.F."/>
        </authorList>
    </citation>
    <scope>NUCLEOTIDE SEQUENCE [LARGE SCALE GENOMIC DNA]</scope>
</reference>
<protein>
    <recommendedName>
        <fullName evidence="3">DUF5678 domain-containing protein</fullName>
    </recommendedName>
</protein>
<organism evidence="1 2">
    <name type="scientific">Berkelbacteria bacterium GW2011_GWA1_36_9</name>
    <dbReference type="NCBI Taxonomy" id="1618331"/>
    <lineage>
        <taxon>Bacteria</taxon>
        <taxon>Candidatus Berkelbacteria</taxon>
    </lineage>
</organism>
<dbReference type="AlphaFoldDB" id="A0A0G0I135"/>
<gene>
    <name evidence="1" type="ORF">US31_C0012G0020</name>
</gene>
<proteinExistence type="predicted"/>
<sequence>MTNTFNDNNILNPEIIAERGERIYQEQLRDILEKSHKGKFVAIEVEGGKYFLGDSPEAVLNIAKKEFPDKIFHLIRIGYAGVYNVSWSAGRKSYGWIF</sequence>
<dbReference type="EMBL" id="LBSM01000012">
    <property type="protein sequence ID" value="KKQ17979.1"/>
    <property type="molecule type" value="Genomic_DNA"/>
</dbReference>